<evidence type="ECO:0000313" key="7">
    <source>
        <dbReference type="EMBL" id="EFP07290.1"/>
    </source>
</evidence>
<dbReference type="eggNOG" id="KOG4185">
    <property type="taxonomic scope" value="Eukaryota"/>
</dbReference>
<evidence type="ECO:0000256" key="4">
    <source>
        <dbReference type="PROSITE-ProRule" id="PRU00175"/>
    </source>
</evidence>
<feature type="transmembrane region" description="Helical" evidence="5">
    <location>
        <begin position="81"/>
        <end position="98"/>
    </location>
</feature>
<feature type="domain" description="RING-type" evidence="6">
    <location>
        <begin position="250"/>
        <end position="299"/>
    </location>
</feature>
<feature type="transmembrane region" description="Helical" evidence="5">
    <location>
        <begin position="44"/>
        <end position="61"/>
    </location>
</feature>
<evidence type="ECO:0000256" key="5">
    <source>
        <dbReference type="SAM" id="Phobius"/>
    </source>
</evidence>
<evidence type="ECO:0000256" key="1">
    <source>
        <dbReference type="ARBA" id="ARBA00022723"/>
    </source>
</evidence>
<dbReference type="InterPro" id="IPR017907">
    <property type="entry name" value="Znf_RING_CS"/>
</dbReference>
<dbReference type="STRING" id="31234.E3MR07"/>
<dbReference type="AlphaFoldDB" id="E3MR07"/>
<feature type="transmembrane region" description="Helical" evidence="5">
    <location>
        <begin position="14"/>
        <end position="32"/>
    </location>
</feature>
<keyword evidence="5" id="KW-1133">Transmembrane helix</keyword>
<evidence type="ECO:0000313" key="8">
    <source>
        <dbReference type="Proteomes" id="UP000008281"/>
    </source>
</evidence>
<dbReference type="OrthoDB" id="5828209at2759"/>
<evidence type="ECO:0000256" key="3">
    <source>
        <dbReference type="ARBA" id="ARBA00022833"/>
    </source>
</evidence>
<dbReference type="FunCoup" id="E3MR07">
    <property type="interactions" value="22"/>
</dbReference>
<gene>
    <name evidence="7" type="ORF">CRE_13445</name>
</gene>
<evidence type="ECO:0000259" key="6">
    <source>
        <dbReference type="PROSITE" id="PS50089"/>
    </source>
</evidence>
<dbReference type="PANTHER" id="PTHR47156:SF10">
    <property type="entry name" value="E3 UBIQUITIN-PROTEIN LIGASE TRIM-21-RELATED"/>
    <property type="match status" value="1"/>
</dbReference>
<dbReference type="Gene3D" id="3.30.40.10">
    <property type="entry name" value="Zinc/RING finger domain, C3HC4 (zinc finger)"/>
    <property type="match status" value="1"/>
</dbReference>
<name>E3MR07_CAERE</name>
<dbReference type="PROSITE" id="PS50089">
    <property type="entry name" value="ZF_RING_2"/>
    <property type="match status" value="1"/>
</dbReference>
<feature type="transmembrane region" description="Helical" evidence="5">
    <location>
        <begin position="171"/>
        <end position="197"/>
    </location>
</feature>
<organism evidence="8">
    <name type="scientific">Caenorhabditis remanei</name>
    <name type="common">Caenorhabditis vulgaris</name>
    <dbReference type="NCBI Taxonomy" id="31234"/>
    <lineage>
        <taxon>Eukaryota</taxon>
        <taxon>Metazoa</taxon>
        <taxon>Ecdysozoa</taxon>
        <taxon>Nematoda</taxon>
        <taxon>Chromadorea</taxon>
        <taxon>Rhabditida</taxon>
        <taxon>Rhabditina</taxon>
        <taxon>Rhabditomorpha</taxon>
        <taxon>Rhabditoidea</taxon>
        <taxon>Rhabditidae</taxon>
        <taxon>Peloderinae</taxon>
        <taxon>Caenorhabditis</taxon>
    </lineage>
</organism>
<evidence type="ECO:0000256" key="2">
    <source>
        <dbReference type="ARBA" id="ARBA00022771"/>
    </source>
</evidence>
<dbReference type="EMBL" id="DS268468">
    <property type="protein sequence ID" value="EFP07290.1"/>
    <property type="molecule type" value="Genomic_DNA"/>
</dbReference>
<keyword evidence="5" id="KW-0812">Transmembrane</keyword>
<dbReference type="HOGENOM" id="CLU_886352_0_0_1"/>
<keyword evidence="2 4" id="KW-0863">Zinc-finger</keyword>
<dbReference type="Proteomes" id="UP000008281">
    <property type="component" value="Unassembled WGS sequence"/>
</dbReference>
<keyword evidence="1" id="KW-0479">Metal-binding</keyword>
<dbReference type="PANTHER" id="PTHR47156">
    <property type="entry name" value="PROTEIN CBG20824"/>
    <property type="match status" value="1"/>
</dbReference>
<accession>E3MR07</accession>
<dbReference type="Pfam" id="PF14634">
    <property type="entry name" value="zf-RING_5"/>
    <property type="match status" value="1"/>
</dbReference>
<dbReference type="SUPFAM" id="SSF57850">
    <property type="entry name" value="RING/U-box"/>
    <property type="match status" value="1"/>
</dbReference>
<keyword evidence="3" id="KW-0862">Zinc</keyword>
<feature type="transmembrane region" description="Helical" evidence="5">
    <location>
        <begin position="145"/>
        <end position="165"/>
    </location>
</feature>
<dbReference type="PROSITE" id="PS00518">
    <property type="entry name" value="ZF_RING_1"/>
    <property type="match status" value="1"/>
</dbReference>
<proteinExistence type="predicted"/>
<keyword evidence="8" id="KW-1185">Reference proteome</keyword>
<dbReference type="InterPro" id="IPR052667">
    <property type="entry name" value="E3_ubiquitin-ligase_RING"/>
</dbReference>
<keyword evidence="5" id="KW-0472">Membrane</keyword>
<sequence length="323" mass="36545">MGQVTYFPKAAQEVSTLVTFYSIILMLGNGIFDSSDPFYVPRLFLQFAFASSCVFTFFKSLMVCHDKMRKTGNREKYRRDYLTGCFGMILAIYTAFIYMCYNQFQLVTSSFLFFACNYVSILFYLTFIRDCESKCRVRPVKGHSIMIIALFHVIGVITTYNLLILRGFPHYGGVLLAIQVMYSFELTLLVPTFFAVLMNHIEIPINSTVMKTGEVGTMRELRSFDGDGVSYTSVDETGESALMSETGAECEICLMKYDGAVEKHTPRILIKCGHTMCQGCIGNLLEYNSHQEVCCPFCQQVTVVNGGSVSYLPKNYGMLKLIR</sequence>
<dbReference type="InterPro" id="IPR013083">
    <property type="entry name" value="Znf_RING/FYVE/PHD"/>
</dbReference>
<dbReference type="GO" id="GO:0008270">
    <property type="term" value="F:zinc ion binding"/>
    <property type="evidence" value="ECO:0007669"/>
    <property type="project" value="UniProtKB-KW"/>
</dbReference>
<feature type="transmembrane region" description="Helical" evidence="5">
    <location>
        <begin position="104"/>
        <end position="125"/>
    </location>
</feature>
<dbReference type="InParanoid" id="E3MR07"/>
<protein>
    <recommendedName>
        <fullName evidence="6">RING-type domain-containing protein</fullName>
    </recommendedName>
</protein>
<dbReference type="InterPro" id="IPR001841">
    <property type="entry name" value="Znf_RING"/>
</dbReference>
<dbReference type="SMART" id="SM00184">
    <property type="entry name" value="RING"/>
    <property type="match status" value="1"/>
</dbReference>
<reference evidence="7" key="1">
    <citation type="submission" date="2007-07" db="EMBL/GenBank/DDBJ databases">
        <title>PCAP assembly of the Caenorhabditis remanei genome.</title>
        <authorList>
            <consortium name="The Caenorhabditis remanei Sequencing Consortium"/>
            <person name="Wilson R.K."/>
        </authorList>
    </citation>
    <scope>NUCLEOTIDE SEQUENCE [LARGE SCALE GENOMIC DNA]</scope>
    <source>
        <strain evidence="7">PB4641</strain>
    </source>
</reference>